<accession>A0A2N0UTQ3</accession>
<sequence>MLRITNCNINRYRSILSMAIDISSDLNLVALCGQNNVGKTNTLRAINLFFNPETYTPEVDMPKIKHATGGQSIHPKIEITFWDDKKDIFYVICRDMKFYSASSSEESISGVSFKLEGKKKKDKKKLIFAEISDILNQVEFVYIESINTFIPELISKITEGIINVEYDKARFSRSKKELKEAYDTYVDGLSAILETFAKDISNTFNYFRENWKVEFIVPKNSETFRDLISEDVHLSLDDNGSIGVLDKGAGLQRLATILLNFEMLSRINKRKSIVVCIDEPDAYLHEGLQRKLKALFDEKSSSMQLFFTTHSKVFINEYNMRNVFLLDSKYYEQYSTRKKKNINVTETILIDINEQSGYDKICSHLGIEAVTYELLQRNNLLVEGNCDKKYLTELLNYFELPCPNIEALNGADNAIKFLEFYDSYYRNNTTQYMPKIKVVLDNDVKGREIYSKIQSKSYNHINVNAILLQNHTNSGNVKIEKNNTNNEIEDFLYPEVIVYLINLLLDKKSMVKLKSSSVCKKIHTPAFAIKGILELCEYEKNSLNPENGAELSFISSGSQTNRVKEGLAGMFNLKANKNLLALIGECDKKYPYVQQALKKLCDFEDVT</sequence>
<comment type="caution">
    <text evidence="2">The sequence shown here is derived from an EMBL/GenBank/DDBJ whole genome shotgun (WGS) entry which is preliminary data.</text>
</comment>
<dbReference type="AlphaFoldDB" id="A0A2N0UTQ3"/>
<dbReference type="GO" id="GO:0005524">
    <property type="term" value="F:ATP binding"/>
    <property type="evidence" value="ECO:0007669"/>
    <property type="project" value="UniProtKB-KW"/>
</dbReference>
<keyword evidence="3" id="KW-1185">Reference proteome</keyword>
<proteinExistence type="predicted"/>
<dbReference type="PANTHER" id="PTHR43581">
    <property type="entry name" value="ATP/GTP PHOSPHATASE"/>
    <property type="match status" value="1"/>
</dbReference>
<dbReference type="SUPFAM" id="SSF52540">
    <property type="entry name" value="P-loop containing nucleoside triphosphate hydrolases"/>
    <property type="match status" value="1"/>
</dbReference>
<evidence type="ECO:0000259" key="1">
    <source>
        <dbReference type="Pfam" id="PF13175"/>
    </source>
</evidence>
<evidence type="ECO:0000313" key="2">
    <source>
        <dbReference type="EMBL" id="PKD30384.1"/>
    </source>
</evidence>
<dbReference type="Pfam" id="PF13175">
    <property type="entry name" value="AAA_15"/>
    <property type="match status" value="2"/>
</dbReference>
<dbReference type="InterPro" id="IPR051396">
    <property type="entry name" value="Bact_Antivir_Def_Nuclease"/>
</dbReference>
<gene>
    <name evidence="2" type="ORF">RBATCC27255_01060</name>
</gene>
<dbReference type="EMBL" id="NNSR01000047">
    <property type="protein sequence ID" value="PKD30384.1"/>
    <property type="molecule type" value="Genomic_DNA"/>
</dbReference>
<dbReference type="Proteomes" id="UP000233425">
    <property type="component" value="Unassembled WGS sequence"/>
</dbReference>
<dbReference type="PANTHER" id="PTHR43581:SF4">
    <property type="entry name" value="ATP_GTP PHOSPHATASE"/>
    <property type="match status" value="1"/>
</dbReference>
<keyword evidence="2" id="KW-0547">Nucleotide-binding</keyword>
<dbReference type="InterPro" id="IPR027417">
    <property type="entry name" value="P-loop_NTPase"/>
</dbReference>
<evidence type="ECO:0000313" key="3">
    <source>
        <dbReference type="Proteomes" id="UP000233425"/>
    </source>
</evidence>
<dbReference type="RefSeq" id="WP_101029073.1">
    <property type="nucleotide sequence ID" value="NZ_CABMMZ010000047.1"/>
</dbReference>
<name>A0A2N0UTQ3_9FIRM</name>
<reference evidence="2" key="1">
    <citation type="journal article" date="2018" name="Environ. Microbiol.">
        <title>Sporulation capability and amylosome conservation among diverse human colonic and rumen isolates of the keystone starch-degrader Ruminococcus bromii.</title>
        <authorList>
            <person name="Mukhopadhya I."/>
            <person name="Morais S."/>
            <person name="Laverde-Gomez J."/>
            <person name="Sheridan P.O."/>
            <person name="Walker A.W."/>
            <person name="Kelly W."/>
            <person name="Klieve A.V."/>
            <person name="Ouwerkerk D."/>
            <person name="Duncan S.H."/>
            <person name="Louis P."/>
            <person name="Koropatkin N."/>
            <person name="Cockburn D."/>
            <person name="Kibler R."/>
            <person name="Cooper P.J."/>
            <person name="Sandoval C."/>
            <person name="Crost E."/>
            <person name="Juge N."/>
            <person name="Bayer E.A."/>
            <person name="Flint H.J."/>
        </authorList>
    </citation>
    <scope>NUCLEOTIDE SEQUENCE [LARGE SCALE GENOMIC DNA]</scope>
    <source>
        <strain evidence="2">ATCC 27255</strain>
    </source>
</reference>
<feature type="domain" description="Endonuclease GajA/Old nuclease/RecF-like AAA" evidence="1">
    <location>
        <begin position="4"/>
        <end position="130"/>
    </location>
</feature>
<dbReference type="InterPro" id="IPR041685">
    <property type="entry name" value="AAA_GajA/Old/RecF-like"/>
</dbReference>
<organism evidence="2 3">
    <name type="scientific">Ruminococcus bromii</name>
    <dbReference type="NCBI Taxonomy" id="40518"/>
    <lineage>
        <taxon>Bacteria</taxon>
        <taxon>Bacillati</taxon>
        <taxon>Bacillota</taxon>
        <taxon>Clostridia</taxon>
        <taxon>Eubacteriales</taxon>
        <taxon>Oscillospiraceae</taxon>
        <taxon>Ruminococcus</taxon>
    </lineage>
</organism>
<protein>
    <submittedName>
        <fullName evidence="2">Putative ATP-binding protein involved in virulence</fullName>
    </submittedName>
</protein>
<keyword evidence="2" id="KW-0067">ATP-binding</keyword>
<feature type="domain" description="Endonuclease GajA/Old nuclease/RecF-like AAA" evidence="1">
    <location>
        <begin position="144"/>
        <end position="315"/>
    </location>
</feature>
<dbReference type="Gene3D" id="3.40.50.300">
    <property type="entry name" value="P-loop containing nucleotide triphosphate hydrolases"/>
    <property type="match status" value="1"/>
</dbReference>